<dbReference type="Proteomes" id="UP000190989">
    <property type="component" value="Unassembled WGS sequence"/>
</dbReference>
<gene>
    <name evidence="2" type="ORF">SAMN06295987_10415</name>
</gene>
<name>A0A1U6I1Y2_9SPHN</name>
<dbReference type="PANTHER" id="PTHR42815:SF2">
    <property type="entry name" value="FAD-BINDING, PUTATIVE (AFU_ORTHOLOGUE AFUA_6G07600)-RELATED"/>
    <property type="match status" value="1"/>
</dbReference>
<dbReference type="InterPro" id="IPR011576">
    <property type="entry name" value="Pyridox_Oxase_N"/>
</dbReference>
<organism evidence="2 3">
    <name type="scientific">Novosphingobium mathurense</name>
    <dbReference type="NCBI Taxonomy" id="428990"/>
    <lineage>
        <taxon>Bacteria</taxon>
        <taxon>Pseudomonadati</taxon>
        <taxon>Pseudomonadota</taxon>
        <taxon>Alphaproteobacteria</taxon>
        <taxon>Sphingomonadales</taxon>
        <taxon>Sphingomonadaceae</taxon>
        <taxon>Novosphingobium</taxon>
    </lineage>
</organism>
<dbReference type="SUPFAM" id="SSF50475">
    <property type="entry name" value="FMN-binding split barrel"/>
    <property type="match status" value="1"/>
</dbReference>
<dbReference type="EMBL" id="FVZE01000004">
    <property type="protein sequence ID" value="SLK01981.1"/>
    <property type="molecule type" value="Genomic_DNA"/>
</dbReference>
<protein>
    <recommendedName>
        <fullName evidence="1">Pyridoxamine 5'-phosphate oxidase N-terminal domain-containing protein</fullName>
    </recommendedName>
</protein>
<feature type="domain" description="Pyridoxamine 5'-phosphate oxidase N-terminal" evidence="1">
    <location>
        <begin position="46"/>
        <end position="148"/>
    </location>
</feature>
<dbReference type="AlphaFoldDB" id="A0A1U6I1Y2"/>
<dbReference type="Gene3D" id="2.30.110.10">
    <property type="entry name" value="Electron Transport, Fmn-binding Protein, Chain A"/>
    <property type="match status" value="1"/>
</dbReference>
<reference evidence="3" key="1">
    <citation type="submission" date="2017-02" db="EMBL/GenBank/DDBJ databases">
        <authorList>
            <person name="Varghese N."/>
            <person name="Submissions S."/>
        </authorList>
    </citation>
    <scope>NUCLEOTIDE SEQUENCE [LARGE SCALE GENOMIC DNA]</scope>
    <source>
        <strain evidence="3">SM117</strain>
    </source>
</reference>
<dbReference type="InterPro" id="IPR012349">
    <property type="entry name" value="Split_barrel_FMN-bd"/>
</dbReference>
<dbReference type="Pfam" id="PF01243">
    <property type="entry name" value="PNPOx_N"/>
    <property type="match status" value="1"/>
</dbReference>
<evidence type="ECO:0000259" key="1">
    <source>
        <dbReference type="Pfam" id="PF01243"/>
    </source>
</evidence>
<dbReference type="PANTHER" id="PTHR42815">
    <property type="entry name" value="FAD-BINDING, PUTATIVE (AFU_ORTHOLOGUE AFUA_6G07600)-RELATED"/>
    <property type="match status" value="1"/>
</dbReference>
<dbReference type="STRING" id="428990.SAMN06295987_10415"/>
<keyword evidence="3" id="KW-1185">Reference proteome</keyword>
<evidence type="ECO:0000313" key="2">
    <source>
        <dbReference type="EMBL" id="SLK01981.1"/>
    </source>
</evidence>
<evidence type="ECO:0000313" key="3">
    <source>
        <dbReference type="Proteomes" id="UP000190989"/>
    </source>
</evidence>
<dbReference type="RefSeq" id="WP_079730741.1">
    <property type="nucleotide sequence ID" value="NZ_FVZE01000004.1"/>
</dbReference>
<proteinExistence type="predicted"/>
<accession>A0A1U6I1Y2</accession>
<sequence>MTANYLTTMLGKASRAMQARAGSRDSYAAMEARADGLPDPLGQREAEFIAARDSFYLASVTADGWPYVQHRGGPAGFLHHLGSNRIGFADFRGNRQYMSAGNVAKEDRVALMLVDYPARRRLKLIGHASRIALSEDPETVLALMPEGYSAAPEGAFVIDVVAFDWNCPQHITPRWTARDIANMQRSGEWPQI</sequence>